<dbReference type="PANTHER" id="PTHR24198">
    <property type="entry name" value="ANKYRIN REPEAT AND PROTEIN KINASE DOMAIN-CONTAINING PROTEIN"/>
    <property type="match status" value="1"/>
</dbReference>
<keyword evidence="1" id="KW-0677">Repeat</keyword>
<dbReference type="SUPFAM" id="SSF48403">
    <property type="entry name" value="Ankyrin repeat"/>
    <property type="match status" value="1"/>
</dbReference>
<evidence type="ECO:0000256" key="2">
    <source>
        <dbReference type="ARBA" id="ARBA00023043"/>
    </source>
</evidence>
<evidence type="ECO:0000313" key="4">
    <source>
        <dbReference type="EMBL" id="CVL07425.1"/>
    </source>
</evidence>
<dbReference type="SMART" id="SM00248">
    <property type="entry name" value="ANK"/>
    <property type="match status" value="8"/>
</dbReference>
<keyword evidence="2 3" id="KW-0040">ANK repeat</keyword>
<dbReference type="AlphaFoldDB" id="A0A1L7UHC9"/>
<dbReference type="PROSITE" id="PS50297">
    <property type="entry name" value="ANK_REP_REGION"/>
    <property type="match status" value="1"/>
</dbReference>
<dbReference type="PANTHER" id="PTHR24198:SF165">
    <property type="entry name" value="ANKYRIN REPEAT-CONTAINING PROTEIN-RELATED"/>
    <property type="match status" value="1"/>
</dbReference>
<accession>A0A1L7UHC9</accession>
<gene>
    <name evidence="4" type="ORF">FMAN_14352</name>
</gene>
<evidence type="ECO:0000256" key="1">
    <source>
        <dbReference type="ARBA" id="ARBA00022737"/>
    </source>
</evidence>
<dbReference type="VEuPathDB" id="FungiDB:FMAN_14352"/>
<proteinExistence type="predicted"/>
<dbReference type="RefSeq" id="XP_041690456.1">
    <property type="nucleotide sequence ID" value="XM_041825035.1"/>
</dbReference>
<organism evidence="4 5">
    <name type="scientific">Fusarium mangiferae</name>
    <name type="common">Mango malformation disease fungus</name>
    <dbReference type="NCBI Taxonomy" id="192010"/>
    <lineage>
        <taxon>Eukaryota</taxon>
        <taxon>Fungi</taxon>
        <taxon>Dikarya</taxon>
        <taxon>Ascomycota</taxon>
        <taxon>Pezizomycotina</taxon>
        <taxon>Sordariomycetes</taxon>
        <taxon>Hypocreomycetidae</taxon>
        <taxon>Hypocreales</taxon>
        <taxon>Nectriaceae</taxon>
        <taxon>Fusarium</taxon>
        <taxon>Fusarium fujikuroi species complex</taxon>
    </lineage>
</organism>
<name>A0A1L7UHC9_FUSMA</name>
<dbReference type="GeneID" id="65093599"/>
<dbReference type="Gene3D" id="1.25.40.20">
    <property type="entry name" value="Ankyrin repeat-containing domain"/>
    <property type="match status" value="2"/>
</dbReference>
<protein>
    <submittedName>
        <fullName evidence="4">Uncharacterized protein</fullName>
    </submittedName>
</protein>
<dbReference type="InterPro" id="IPR036770">
    <property type="entry name" value="Ankyrin_rpt-contain_sf"/>
</dbReference>
<dbReference type="InterPro" id="IPR002110">
    <property type="entry name" value="Ankyrin_rpt"/>
</dbReference>
<evidence type="ECO:0000313" key="5">
    <source>
        <dbReference type="Proteomes" id="UP000184255"/>
    </source>
</evidence>
<feature type="repeat" description="ANK" evidence="3">
    <location>
        <begin position="61"/>
        <end position="84"/>
    </location>
</feature>
<comment type="caution">
    <text evidence="4">The sequence shown here is derived from an EMBL/GenBank/DDBJ whole genome shotgun (WGS) entry which is preliminary data.</text>
</comment>
<keyword evidence="5" id="KW-1185">Reference proteome</keyword>
<dbReference type="Proteomes" id="UP000184255">
    <property type="component" value="Unassembled WGS sequence"/>
</dbReference>
<sequence length="336" mass="38525">MKHHQFVDGLLRWVTKVIKLASQGWGDNDPPFLIAVHQEDEDMVDLLLRTGQIDIRIRNEDGYTPLLIAVELRDLGIVKLLLEKEMIGGSQEDLEKIAFSSVKSIVDEYHEYYYTPQADFSSGMMLLRDEKEKFLWWAVKGERLKMIELILDESMVDTNRTLQGQTSLMWAIKKRKEDILKAFLSNLRVDLHFADKLGRTALSWALDYSKDRMVLLLLSGRGFSIQRESSNTSRKLFWWAIGRGNSGVIDMLHESGKYDINTRDLSGKTPFHYTAETCAEEALRVLLGTGRADEQAVDKWGDTALSIAMRRGYRTIMDLLSAYNHRSNEITTRAAD</sequence>
<reference evidence="5" key="1">
    <citation type="journal article" date="2016" name="Genome Biol. Evol.">
        <title>Comparative 'omics' of the Fusarium fujikuroi species complex highlights differences in genetic potential and metabolite synthesis.</title>
        <authorList>
            <person name="Niehaus E.-M."/>
            <person name="Muensterkoetter M."/>
            <person name="Proctor R.H."/>
            <person name="Brown D.W."/>
            <person name="Sharon A."/>
            <person name="Idan Y."/>
            <person name="Oren-Young L."/>
            <person name="Sieber C.M."/>
            <person name="Novak O."/>
            <person name="Pencik A."/>
            <person name="Tarkowska D."/>
            <person name="Hromadova K."/>
            <person name="Freeman S."/>
            <person name="Maymon M."/>
            <person name="Elazar M."/>
            <person name="Youssef S.A."/>
            <person name="El-Shabrawy E.S.M."/>
            <person name="Shalaby A.B.A."/>
            <person name="Houterman P."/>
            <person name="Brock N.L."/>
            <person name="Burkhardt I."/>
            <person name="Tsavkelova E.A."/>
            <person name="Dickschat J.S."/>
            <person name="Galuszka P."/>
            <person name="Gueldener U."/>
            <person name="Tudzynski B."/>
        </authorList>
    </citation>
    <scope>NUCLEOTIDE SEQUENCE [LARGE SCALE GENOMIC DNA]</scope>
    <source>
        <strain evidence="5">MRC7560</strain>
    </source>
</reference>
<evidence type="ECO:0000256" key="3">
    <source>
        <dbReference type="PROSITE-ProRule" id="PRU00023"/>
    </source>
</evidence>
<dbReference type="Pfam" id="PF12796">
    <property type="entry name" value="Ank_2"/>
    <property type="match status" value="3"/>
</dbReference>
<dbReference type="EMBL" id="FCQH01000020">
    <property type="protein sequence ID" value="CVL07425.1"/>
    <property type="molecule type" value="Genomic_DNA"/>
</dbReference>
<dbReference type="PROSITE" id="PS50088">
    <property type="entry name" value="ANK_REPEAT"/>
    <property type="match status" value="1"/>
</dbReference>